<dbReference type="EMBL" id="ML738296">
    <property type="protein sequence ID" value="KAE8318815.1"/>
    <property type="molecule type" value="Genomic_DNA"/>
</dbReference>
<sequence>MPTMIDNAVETADWLSLGLKMGCPLEKLPGFSSGPNQPLFQHIMGSSETNTDLPFAFHELTIPQYHSALIHRRTTCVTTITAYITRIYQYNSTLKAILAINPNALHEAYQKDQELARCVDNTDTDNLELTLRPLHGVPIILKDTYTTAFLPTTSGVRALRTLMTDTSCTVVQNLLSNGAIILAKSNLHEFSLEGITLSSLGGQTLNPYDLTRTPGGSSGGTAVALAANMGLVGCGGDTMNSLRSPASACSVVGFRPTRGQVSRKGIVPVTETQDVAGPMGRTVGDVRILFEAMRGEDTGDPATLNALRRQSPSHTRTSKIKLGILKDYFSDGSTAEGLTINKAIYDALTRLGSNSPSIDLVEIPHKPDWDVLLLRTKADTQAYEFRTVLDAFLNSQTVTTPHRSLAAIAASGQYNSQAMTAVFDQTLQGGVFTPTSPEYYSRLERIESLKESVERCFQEHGLTALVYPHQRQLVASVGCTVQPGRNGILAALTGRPAICFPAGFSPETPSAPLGIPIGIELMGQPWKDQELLDLAQKFESVLTARKSPILHLN</sequence>
<evidence type="ECO:0000313" key="3">
    <source>
        <dbReference type="Proteomes" id="UP000325433"/>
    </source>
</evidence>
<accession>A0A5N6WD77</accession>
<organism evidence="2 3">
    <name type="scientific">Aspergillus transmontanensis</name>
    <dbReference type="NCBI Taxonomy" id="1034304"/>
    <lineage>
        <taxon>Eukaryota</taxon>
        <taxon>Fungi</taxon>
        <taxon>Dikarya</taxon>
        <taxon>Ascomycota</taxon>
        <taxon>Pezizomycotina</taxon>
        <taxon>Eurotiomycetes</taxon>
        <taxon>Eurotiomycetidae</taxon>
        <taxon>Eurotiales</taxon>
        <taxon>Aspergillaceae</taxon>
        <taxon>Aspergillus</taxon>
        <taxon>Aspergillus subgen. Circumdati</taxon>
    </lineage>
</organism>
<gene>
    <name evidence="2" type="ORF">BDV41DRAFT_560619</name>
</gene>
<dbReference type="SUPFAM" id="SSF75304">
    <property type="entry name" value="Amidase signature (AS) enzymes"/>
    <property type="match status" value="1"/>
</dbReference>
<proteinExistence type="predicted"/>
<keyword evidence="3" id="KW-1185">Reference proteome</keyword>
<evidence type="ECO:0000313" key="2">
    <source>
        <dbReference type="EMBL" id="KAE8318815.1"/>
    </source>
</evidence>
<dbReference type="InterPro" id="IPR023631">
    <property type="entry name" value="Amidase_dom"/>
</dbReference>
<dbReference type="Gene3D" id="3.90.1300.10">
    <property type="entry name" value="Amidase signature (AS) domain"/>
    <property type="match status" value="1"/>
</dbReference>
<dbReference type="PANTHER" id="PTHR42678">
    <property type="entry name" value="AMIDASE"/>
    <property type="match status" value="1"/>
</dbReference>
<dbReference type="InterPro" id="IPR036928">
    <property type="entry name" value="AS_sf"/>
</dbReference>
<evidence type="ECO:0000259" key="1">
    <source>
        <dbReference type="Pfam" id="PF01425"/>
    </source>
</evidence>
<dbReference type="PANTHER" id="PTHR42678:SF5">
    <property type="entry name" value="GLUTAMYL-TRNA(GLN) AMIDOTRANSFERASE SUBUNIT A"/>
    <property type="match status" value="1"/>
</dbReference>
<dbReference type="AlphaFoldDB" id="A0A5N6WD77"/>
<dbReference type="Proteomes" id="UP000325433">
    <property type="component" value="Unassembled WGS sequence"/>
</dbReference>
<reference evidence="3" key="1">
    <citation type="submission" date="2019-04" db="EMBL/GenBank/DDBJ databases">
        <title>Friends and foes A comparative genomics studyof 23 Aspergillus species from section Flavi.</title>
        <authorList>
            <consortium name="DOE Joint Genome Institute"/>
            <person name="Kjaerbolling I."/>
            <person name="Vesth T."/>
            <person name="Frisvad J.C."/>
            <person name="Nybo J.L."/>
            <person name="Theobald S."/>
            <person name="Kildgaard S."/>
            <person name="Isbrandt T."/>
            <person name="Kuo A."/>
            <person name="Sato A."/>
            <person name="Lyhne E.K."/>
            <person name="Kogle M.E."/>
            <person name="Wiebenga A."/>
            <person name="Kun R.S."/>
            <person name="Lubbers R.J."/>
            <person name="Makela M.R."/>
            <person name="Barry K."/>
            <person name="Chovatia M."/>
            <person name="Clum A."/>
            <person name="Daum C."/>
            <person name="Haridas S."/>
            <person name="He G."/>
            <person name="LaButti K."/>
            <person name="Lipzen A."/>
            <person name="Mondo S."/>
            <person name="Riley R."/>
            <person name="Salamov A."/>
            <person name="Simmons B.A."/>
            <person name="Magnuson J.K."/>
            <person name="Henrissat B."/>
            <person name="Mortensen U.H."/>
            <person name="Larsen T.O."/>
            <person name="Devries R.P."/>
            <person name="Grigoriev I.V."/>
            <person name="Machida M."/>
            <person name="Baker S.E."/>
            <person name="Andersen M.R."/>
        </authorList>
    </citation>
    <scope>NUCLEOTIDE SEQUENCE [LARGE SCALE GENOMIC DNA]</scope>
    <source>
        <strain evidence="3">CBS 130015</strain>
    </source>
</reference>
<dbReference type="Pfam" id="PF01425">
    <property type="entry name" value="Amidase"/>
    <property type="match status" value="1"/>
</dbReference>
<protein>
    <submittedName>
        <fullName evidence="2">Amidase signature domain-containing protein</fullName>
    </submittedName>
</protein>
<name>A0A5N6WD77_9EURO</name>
<feature type="domain" description="Amidase" evidence="1">
    <location>
        <begin position="80"/>
        <end position="532"/>
    </location>
</feature>